<evidence type="ECO:0000259" key="3">
    <source>
        <dbReference type="PROSITE" id="PS51384"/>
    </source>
</evidence>
<dbReference type="InterPro" id="IPR017927">
    <property type="entry name" value="FAD-bd_FR_type"/>
</dbReference>
<evidence type="ECO:0000256" key="1">
    <source>
        <dbReference type="ARBA" id="ARBA00023002"/>
    </source>
</evidence>
<feature type="transmembrane region" description="Helical" evidence="2">
    <location>
        <begin position="180"/>
        <end position="199"/>
    </location>
</feature>
<dbReference type="Gene3D" id="3.40.50.80">
    <property type="entry name" value="Nucleotide-binding domain of ferredoxin-NADP reductase (FNR) module"/>
    <property type="match status" value="1"/>
</dbReference>
<dbReference type="PANTHER" id="PTHR11972:SF55">
    <property type="entry name" value="FERRIC REDUCTASE"/>
    <property type="match status" value="1"/>
</dbReference>
<dbReference type="InterPro" id="IPR039261">
    <property type="entry name" value="FNR_nucleotide-bd"/>
</dbReference>
<keyword evidence="5" id="KW-1185">Reference proteome</keyword>
<keyword evidence="2" id="KW-0472">Membrane</keyword>
<comment type="caution">
    <text evidence="4">The sequence shown here is derived from an EMBL/GenBank/DDBJ whole genome shotgun (WGS) entry which is preliminary data.</text>
</comment>
<dbReference type="SUPFAM" id="SSF52343">
    <property type="entry name" value="Ferredoxin reductase-like, C-terminal NADP-linked domain"/>
    <property type="match status" value="1"/>
</dbReference>
<evidence type="ECO:0000313" key="5">
    <source>
        <dbReference type="Proteomes" id="UP001150062"/>
    </source>
</evidence>
<dbReference type="Pfam" id="PF08030">
    <property type="entry name" value="NAD_binding_6"/>
    <property type="match status" value="1"/>
</dbReference>
<dbReference type="Proteomes" id="UP001150062">
    <property type="component" value="Unassembled WGS sequence"/>
</dbReference>
<keyword evidence="2" id="KW-1133">Transmembrane helix</keyword>
<keyword evidence="2" id="KW-0812">Transmembrane</keyword>
<sequence>MVLKPKENLYKAHTTKRFQLFHHRYLITRPKKASKKTKCDFMIYKLYFIVLFIFAIGTLLTSLSLPIFKIVTRITESMCGVTSLTLFLSITHYSFHHKFFHSSYDHTLWLHKKAGKHTIKLININGLLHLLAILFSQLPIHGWWADAMPSKRTSLLAISATVIIKILKKGIKVRKKNYEFFYYSHIITTFAYVPVFAFAHPIKPFLITAGLGFVLWLLDLVYRVVQYFFLNKGTIVKVVSQRDHLNAQSNYQPDSKILIIEMDDFYYEPMQWVKLCIPSISKYQMHALSICSQPTFKEPESGKTQIKILIKNFGDWSKTVLEKQDSFLLKKPVIIEGPYGSPSLSVLDYRYLVLIGGGSGVGPVLSLLLSLMELSKKQFGQQLVKLKFYWIAKEFQNLELIQNELEQAISSNKKYQIEVYVTRQNKLQLEKDYPIPNYTKFEKPNVSRLITDASKEAKNNNLKKMAIFSCGPPRLVNEIKCVSFNLSNSNFYIDISQELYKF</sequence>
<evidence type="ECO:0000313" key="4">
    <source>
        <dbReference type="EMBL" id="KAJ6226885.1"/>
    </source>
</evidence>
<dbReference type="InterPro" id="IPR013121">
    <property type="entry name" value="Fe_red_NAD-bd_6"/>
</dbReference>
<protein>
    <submittedName>
        <fullName evidence="4">Nadph oxidase 4</fullName>
    </submittedName>
</protein>
<organism evidence="4 5">
    <name type="scientific">Anaeramoeba flamelloides</name>
    <dbReference type="NCBI Taxonomy" id="1746091"/>
    <lineage>
        <taxon>Eukaryota</taxon>
        <taxon>Metamonada</taxon>
        <taxon>Anaeramoebidae</taxon>
        <taxon>Anaeramoeba</taxon>
    </lineage>
</organism>
<gene>
    <name evidence="4" type="ORF">M0813_10422</name>
</gene>
<feature type="domain" description="FAD-binding FR-type" evidence="3">
    <location>
        <begin position="231"/>
        <end position="345"/>
    </location>
</feature>
<feature type="transmembrane region" description="Helical" evidence="2">
    <location>
        <begin position="121"/>
        <end position="140"/>
    </location>
</feature>
<accession>A0ABQ8X2M9</accession>
<reference evidence="4" key="1">
    <citation type="submission" date="2022-08" db="EMBL/GenBank/DDBJ databases">
        <title>Novel sulfate-reducing endosymbionts in the free-living metamonad Anaeramoeba.</title>
        <authorList>
            <person name="Jerlstrom-Hultqvist J."/>
            <person name="Cepicka I."/>
            <person name="Gallot-Lavallee L."/>
            <person name="Salas-Leiva D."/>
            <person name="Curtis B.A."/>
            <person name="Zahonova K."/>
            <person name="Pipaliya S."/>
            <person name="Dacks J."/>
            <person name="Roger A.J."/>
        </authorList>
    </citation>
    <scope>NUCLEOTIDE SEQUENCE</scope>
    <source>
        <strain evidence="4">Schooner1</strain>
    </source>
</reference>
<feature type="transmembrane region" description="Helical" evidence="2">
    <location>
        <begin position="152"/>
        <end position="168"/>
    </location>
</feature>
<proteinExistence type="predicted"/>
<dbReference type="InterPro" id="IPR050369">
    <property type="entry name" value="RBOH/FRE"/>
</dbReference>
<dbReference type="Pfam" id="PF08022">
    <property type="entry name" value="FAD_binding_8"/>
    <property type="match status" value="1"/>
</dbReference>
<feature type="transmembrane region" description="Helical" evidence="2">
    <location>
        <begin position="205"/>
        <end position="225"/>
    </location>
</feature>
<name>A0ABQ8X2M9_9EUKA</name>
<feature type="transmembrane region" description="Helical" evidence="2">
    <location>
        <begin position="74"/>
        <end position="95"/>
    </location>
</feature>
<dbReference type="PROSITE" id="PS51384">
    <property type="entry name" value="FAD_FR"/>
    <property type="match status" value="1"/>
</dbReference>
<keyword evidence="1" id="KW-0560">Oxidoreductase</keyword>
<evidence type="ECO:0000256" key="2">
    <source>
        <dbReference type="SAM" id="Phobius"/>
    </source>
</evidence>
<dbReference type="EMBL" id="JAOAOG010000339">
    <property type="protein sequence ID" value="KAJ6226885.1"/>
    <property type="molecule type" value="Genomic_DNA"/>
</dbReference>
<dbReference type="PANTHER" id="PTHR11972">
    <property type="entry name" value="NADPH OXIDASE"/>
    <property type="match status" value="1"/>
</dbReference>
<dbReference type="CDD" id="cd06186">
    <property type="entry name" value="NOX_Duox_like_FAD_NADP"/>
    <property type="match status" value="1"/>
</dbReference>
<feature type="transmembrane region" description="Helical" evidence="2">
    <location>
        <begin position="351"/>
        <end position="372"/>
    </location>
</feature>
<feature type="transmembrane region" description="Helical" evidence="2">
    <location>
        <begin position="46"/>
        <end position="68"/>
    </location>
</feature>
<dbReference type="InterPro" id="IPR013112">
    <property type="entry name" value="FAD-bd_8"/>
</dbReference>